<dbReference type="InterPro" id="IPR011659">
    <property type="entry name" value="WD40"/>
</dbReference>
<protein>
    <recommendedName>
        <fullName evidence="4">WD40 domain-containing protein</fullName>
    </recommendedName>
</protein>
<reference evidence="3" key="1">
    <citation type="journal article" date="2013" name="Genome Announc.">
        <title>Draft Genome Sequence of Streptomyces bottropensis ATCC 25435, a Bottromycin-Producing Actinomycete.</title>
        <authorList>
            <person name="Zhang H."/>
            <person name="Zhou W."/>
            <person name="Zhuang Y."/>
            <person name="Liang X."/>
            <person name="Liu T."/>
        </authorList>
    </citation>
    <scope>NUCLEOTIDE SEQUENCE [LARGE SCALE GENOMIC DNA]</scope>
    <source>
        <strain evidence="3">ATCC 25435</strain>
    </source>
</reference>
<evidence type="ECO:0000313" key="3">
    <source>
        <dbReference type="Proteomes" id="UP000030760"/>
    </source>
</evidence>
<dbReference type="InterPro" id="IPR011042">
    <property type="entry name" value="6-blade_b-propeller_TolB-like"/>
</dbReference>
<evidence type="ECO:0008006" key="4">
    <source>
        <dbReference type="Google" id="ProtNLM"/>
    </source>
</evidence>
<dbReference type="Pfam" id="PF07676">
    <property type="entry name" value="PD40"/>
    <property type="match status" value="1"/>
</dbReference>
<name>M3FRP5_9ACTN</name>
<dbReference type="PANTHER" id="PTHR36842">
    <property type="entry name" value="PROTEIN TOLB HOMOLOG"/>
    <property type="match status" value="1"/>
</dbReference>
<accession>M3FRP5</accession>
<gene>
    <name evidence="2" type="ORF">SBD_2953</name>
</gene>
<evidence type="ECO:0000313" key="2">
    <source>
        <dbReference type="EMBL" id="EMF55640.1"/>
    </source>
</evidence>
<proteinExistence type="inferred from homology"/>
<organism evidence="2 3">
    <name type="scientific">Streptomyces bottropensis ATCC 25435</name>
    <dbReference type="NCBI Taxonomy" id="1054862"/>
    <lineage>
        <taxon>Bacteria</taxon>
        <taxon>Bacillati</taxon>
        <taxon>Actinomycetota</taxon>
        <taxon>Actinomycetes</taxon>
        <taxon>Kitasatosporales</taxon>
        <taxon>Streptomycetaceae</taxon>
        <taxon>Streptomyces</taxon>
    </lineage>
</organism>
<dbReference type="AlphaFoldDB" id="M3FRP5"/>
<dbReference type="SUPFAM" id="SSF82171">
    <property type="entry name" value="DPP6 N-terminal domain-like"/>
    <property type="match status" value="1"/>
</dbReference>
<dbReference type="Gene3D" id="2.120.10.30">
    <property type="entry name" value="TolB, C-terminal domain"/>
    <property type="match status" value="2"/>
</dbReference>
<dbReference type="EMBL" id="KB405067">
    <property type="protein sequence ID" value="EMF55640.1"/>
    <property type="molecule type" value="Genomic_DNA"/>
</dbReference>
<comment type="similarity">
    <text evidence="1">Belongs to the TolB family.</text>
</comment>
<evidence type="ECO:0000256" key="1">
    <source>
        <dbReference type="ARBA" id="ARBA00009820"/>
    </source>
</evidence>
<dbReference type="Proteomes" id="UP000030760">
    <property type="component" value="Unassembled WGS sequence"/>
</dbReference>
<sequence length="522" mass="54407">MIDARSFSFSFSFSFLFSLSSASSPADRATRLPAQLREEGALGTPVALAEGGGLPTPPQGSPDALTLHRSHAFIACTTLVSPLRRAGATGCPGRLGSSLVEGGAELMRPSLRMLVNAVVVAAVVTPVWPAQAAGGDEVPGLVPRTERISVAPDGTTGGNGHSTDPVVSADGRVVAFVSSATNLGPGTDVRNSVYYRTGPGEPLRRVAVPGETTSTPQLSESGRYLTFGSYAATTATSSVHVMDLDTGDTQRLAPAMGDGYQVSYGIAPVSADGRYVAFVARPAVDPNGAFSCRVMLLDRKTGTVRRVSRDADGSKDFHRCEQISMSADGRKVAYLEGYSGPSGDDQGDILVYDRRSGRTVQADATHDGAAADKSAIAPVLSADGSKVGFNSVASNLVPGVDPNGNTSTSWNAFVRDLRTGTLQRYDGHAPTDLTLVSDLSRDGSKLLLNTADTNRTSLGLILRDLCTGEEELLSPGQDGKPVTVGDAALSGDESTVVFESYHPGLVPEDTNLIGDVFVRSRL</sequence>